<evidence type="ECO:0000256" key="3">
    <source>
        <dbReference type="ARBA" id="ARBA00022741"/>
    </source>
</evidence>
<keyword evidence="9" id="KW-0436">Ligase</keyword>
<dbReference type="SUPFAM" id="SSF81593">
    <property type="entry name" value="Nucleotidyltransferase substrate binding subunit/domain"/>
    <property type="match status" value="2"/>
</dbReference>
<dbReference type="PROSITE" id="PS51671">
    <property type="entry name" value="ACT"/>
    <property type="match status" value="1"/>
</dbReference>
<organism evidence="9 10">
    <name type="scientific">Symmachiella dynata</name>
    <dbReference type="NCBI Taxonomy" id="2527995"/>
    <lineage>
        <taxon>Bacteria</taxon>
        <taxon>Pseudomonadati</taxon>
        <taxon>Planctomycetota</taxon>
        <taxon>Planctomycetia</taxon>
        <taxon>Planctomycetales</taxon>
        <taxon>Planctomycetaceae</taxon>
        <taxon>Symmachiella</taxon>
    </lineage>
</organism>
<evidence type="ECO:0000256" key="4">
    <source>
        <dbReference type="ARBA" id="ARBA00022840"/>
    </source>
</evidence>
<dbReference type="InterPro" id="IPR005190">
    <property type="entry name" value="GlnE_rpt_dom"/>
</dbReference>
<keyword evidence="1 9" id="KW-0808">Transferase</keyword>
<evidence type="ECO:0000313" key="10">
    <source>
        <dbReference type="Proteomes" id="UP000319383"/>
    </source>
</evidence>
<protein>
    <submittedName>
        <fullName evidence="9">Glutamate-ammonia-ligase adenylyltransferase</fullName>
        <ecNumber evidence="9">2.7.7.42</ecNumber>
    </submittedName>
</protein>
<reference evidence="9 10" key="1">
    <citation type="submission" date="2019-02" db="EMBL/GenBank/DDBJ databases">
        <title>Deep-cultivation of Planctomycetes and their phenomic and genomic characterization uncovers novel biology.</title>
        <authorList>
            <person name="Wiegand S."/>
            <person name="Jogler M."/>
            <person name="Boedeker C."/>
            <person name="Pinto D."/>
            <person name="Vollmers J."/>
            <person name="Rivas-Marin E."/>
            <person name="Kohn T."/>
            <person name="Peeters S.H."/>
            <person name="Heuer A."/>
            <person name="Rast P."/>
            <person name="Oberbeckmann S."/>
            <person name="Bunk B."/>
            <person name="Jeske O."/>
            <person name="Meyerdierks A."/>
            <person name="Storesund J.E."/>
            <person name="Kallscheuer N."/>
            <person name="Luecker S."/>
            <person name="Lage O.M."/>
            <person name="Pohl T."/>
            <person name="Merkel B.J."/>
            <person name="Hornburger P."/>
            <person name="Mueller R.-W."/>
            <person name="Bruemmer F."/>
            <person name="Labrenz M."/>
            <person name="Spormann A.M."/>
            <person name="Op den Camp H."/>
            <person name="Overmann J."/>
            <person name="Amann R."/>
            <person name="Jetten M.S.M."/>
            <person name="Mascher T."/>
            <person name="Medema M.H."/>
            <person name="Devos D.P."/>
            <person name="Kaster A.-K."/>
            <person name="Ovreas L."/>
            <person name="Rohde M."/>
            <person name="Galperin M.Y."/>
            <person name="Jogler C."/>
        </authorList>
    </citation>
    <scope>NUCLEOTIDE SEQUENCE [LARGE SCALE GENOMIC DNA]</scope>
    <source>
        <strain evidence="9 10">Mal52</strain>
    </source>
</reference>
<keyword evidence="7" id="KW-0175">Coiled coil</keyword>
<keyword evidence="2 9" id="KW-0548">Nucleotidyltransferase</keyword>
<feature type="coiled-coil region" evidence="7">
    <location>
        <begin position="832"/>
        <end position="866"/>
    </location>
</feature>
<keyword evidence="6" id="KW-0511">Multifunctional enzyme</keyword>
<sequence>MYQSFSKLFERGELDDSGAREFLATVGFTDPAAAYERLTQIAEAGPHRSEFCRCLPTLLITMADIADPDGVLIKFDHFLQNVPDKLEMFRFMGDSPRAVEMLVGLYMSSEFLSEILRKNPAYLAPLAQHQHLAELKSRQDFFAAAQESMAGMANDAAQLDALRRYQRWELLRIGACDLFGLADLKSVTVQLSLLADALVQSCLIIAARQANVEPDNFAVIAMGKLGGEELNYSSDIDLIFLTNGDAGSFRRLGQNLIRGINQSTQEGFLYRVDMRLRPWGRSGELVTKVSGYLDYLKTNAMLWEKQALLKGRIIAGEMELGNAFLAEARRDIYVTTPDEVRTGVHRMKQQIEADLKQKGRKFGEVKLGAGSIRDVEFVAQYLQLAYGGKHEQIRTFNTLDALVRLADFGLLNAQEYRILTDGYVFLRKVEHSLQLMHYKQAHTLPKSEEELNYLARRLDFQDSAHFLTHYRKHSEQIRNVYQQHFESDRDPLDTLVVEVPKSAASPARPQDAAEADLFSPEETAQHEQMAARLSNDHLVEVAATVDEDGRWQVTIVCVDHTGQLSLICGLLFVHGFHIDAGNVVSRSYTDSSAGHGNLQRMVAVLTVRPDTGVISEELWTRYAEELLELTAKVHSGDPFEAQGGLARRVGLALGQLSGVSTTLYPMNIKIDNDASADFTVLYIDAADTIGFLYELTNSLALNNIYLARVVVQLSEDRVYDTLYITDDQGHKITDPAQQRELRAATVLTKWFTQLLPNAPNPESALLHFREFVEQMFSRDDWLDEIATLSNSKVLEALARLLGVSDFLWADFLRMQHENLFPVVSDVDGLESAKTKDQLREELLELLESAEDREEKVERLNKFKDREMFRADMRHILGHVTEFGQFASELTDIAEVVVDAAYQLVMTRLLHRYGDPKLKDGSPCPMAVCALGKCGGREMGYASDVELMFVYAGAGRTTGPEQITNTEFYRKLVERIPRTISARRKGIFEIDLRLRPYGKAGALAVSWEAFEQYFMPGSPAWPYERQALVKLRPIGGDEEFGKQVVSLRDRCIYTGEPFDVTAMRGMRERQLRELVKPGTFNAKLSPGGLVDVEYLVQGMQITNGHTDPELRATNTRAALKALRNAGILTELTRKELRKAYVFFRRLIDALRMVRGDARDLTVPPTDSEEFETLARRLNYEDVADLHDDLMRHSQKVQELSHLID</sequence>
<dbReference type="InterPro" id="IPR002912">
    <property type="entry name" value="ACT_dom"/>
</dbReference>
<evidence type="ECO:0000256" key="5">
    <source>
        <dbReference type="ARBA" id="ARBA00022842"/>
    </source>
</evidence>
<evidence type="ECO:0000256" key="7">
    <source>
        <dbReference type="SAM" id="Coils"/>
    </source>
</evidence>
<dbReference type="InterPro" id="IPR023057">
    <property type="entry name" value="GlnE"/>
</dbReference>
<keyword evidence="10" id="KW-1185">Reference proteome</keyword>
<dbReference type="Pfam" id="PF03710">
    <property type="entry name" value="GlnE"/>
    <property type="match status" value="2"/>
</dbReference>
<dbReference type="KEGG" id="sdyn:Mal52_05420"/>
<dbReference type="RefSeq" id="WP_145374122.1">
    <property type="nucleotide sequence ID" value="NZ_CP036276.1"/>
</dbReference>
<dbReference type="GO" id="GO:0005829">
    <property type="term" value="C:cytosol"/>
    <property type="evidence" value="ECO:0007669"/>
    <property type="project" value="TreeGrafter"/>
</dbReference>
<keyword evidence="5" id="KW-0460">Magnesium</keyword>
<gene>
    <name evidence="9" type="primary">glnE</name>
    <name evidence="9" type="ORF">Mal52_05420</name>
</gene>
<keyword evidence="3" id="KW-0547">Nucleotide-binding</keyword>
<evidence type="ECO:0000256" key="2">
    <source>
        <dbReference type="ARBA" id="ARBA00022695"/>
    </source>
</evidence>
<dbReference type="PANTHER" id="PTHR30621:SF0">
    <property type="entry name" value="BIFUNCTIONAL GLUTAMINE SYNTHETASE ADENYLYLTRANSFERASE_ADENYLYL-REMOVING ENZYME"/>
    <property type="match status" value="1"/>
</dbReference>
<evidence type="ECO:0000259" key="8">
    <source>
        <dbReference type="PROSITE" id="PS51671"/>
    </source>
</evidence>
<dbReference type="SUPFAM" id="SSF81301">
    <property type="entry name" value="Nucleotidyltransferase"/>
    <property type="match status" value="2"/>
</dbReference>
<dbReference type="EMBL" id="CP036276">
    <property type="protein sequence ID" value="QDU42087.1"/>
    <property type="molecule type" value="Genomic_DNA"/>
</dbReference>
<proteinExistence type="predicted"/>
<dbReference type="InterPro" id="IPR013546">
    <property type="entry name" value="PII_UdlTrfase/GS_AdlTrfase"/>
</dbReference>
<dbReference type="GO" id="GO:0008882">
    <property type="term" value="F:[glutamate-ammonia-ligase] adenylyltransferase activity"/>
    <property type="evidence" value="ECO:0007669"/>
    <property type="project" value="UniProtKB-EC"/>
</dbReference>
<name>A0A517ZHY3_9PLAN</name>
<dbReference type="AlphaFoldDB" id="A0A517ZHY3"/>
<dbReference type="Pfam" id="PF08335">
    <property type="entry name" value="GlnD_UR_UTase"/>
    <property type="match status" value="2"/>
</dbReference>
<dbReference type="InterPro" id="IPR043519">
    <property type="entry name" value="NT_sf"/>
</dbReference>
<evidence type="ECO:0000256" key="6">
    <source>
        <dbReference type="ARBA" id="ARBA00023268"/>
    </source>
</evidence>
<feature type="domain" description="ACT" evidence="8">
    <location>
        <begin position="680"/>
        <end position="757"/>
    </location>
</feature>
<dbReference type="GO" id="GO:0005524">
    <property type="term" value="F:ATP binding"/>
    <property type="evidence" value="ECO:0007669"/>
    <property type="project" value="UniProtKB-KW"/>
</dbReference>
<dbReference type="Proteomes" id="UP000319383">
    <property type="component" value="Chromosome"/>
</dbReference>
<evidence type="ECO:0000256" key="1">
    <source>
        <dbReference type="ARBA" id="ARBA00022679"/>
    </source>
</evidence>
<dbReference type="EC" id="2.7.7.42" evidence="9"/>
<evidence type="ECO:0000313" key="9">
    <source>
        <dbReference type="EMBL" id="QDU42087.1"/>
    </source>
</evidence>
<dbReference type="Gene3D" id="1.20.120.330">
    <property type="entry name" value="Nucleotidyltransferases domain 2"/>
    <property type="match status" value="2"/>
</dbReference>
<dbReference type="GO" id="GO:0000820">
    <property type="term" value="P:regulation of glutamine family amino acid metabolic process"/>
    <property type="evidence" value="ECO:0007669"/>
    <property type="project" value="TreeGrafter"/>
</dbReference>
<dbReference type="PANTHER" id="PTHR30621">
    <property type="entry name" value="GLUTAMINE SYNTHETASE ADENYLYLTRANSFERASE"/>
    <property type="match status" value="1"/>
</dbReference>
<accession>A0A517ZHY3</accession>
<dbReference type="GO" id="GO:0016874">
    <property type="term" value="F:ligase activity"/>
    <property type="evidence" value="ECO:0007669"/>
    <property type="project" value="UniProtKB-KW"/>
</dbReference>
<dbReference type="CDD" id="cd05401">
    <property type="entry name" value="NT_GlnE_GlnD_like"/>
    <property type="match status" value="2"/>
</dbReference>
<keyword evidence="4" id="KW-0067">ATP-binding</keyword>
<dbReference type="Gene3D" id="3.30.460.10">
    <property type="entry name" value="Beta Polymerase, domain 2"/>
    <property type="match status" value="2"/>
</dbReference>